<dbReference type="InterPro" id="IPR011992">
    <property type="entry name" value="EF-hand-dom_pair"/>
</dbReference>
<dbReference type="InterPro" id="IPR002048">
    <property type="entry name" value="EF_hand_dom"/>
</dbReference>
<organism evidence="3">
    <name type="scientific">Haptolina brevifila</name>
    <dbReference type="NCBI Taxonomy" id="156173"/>
    <lineage>
        <taxon>Eukaryota</taxon>
        <taxon>Haptista</taxon>
        <taxon>Haptophyta</taxon>
        <taxon>Prymnesiophyceae</taxon>
        <taxon>Prymnesiales</taxon>
        <taxon>Prymnesiaceae</taxon>
        <taxon>Haptolina</taxon>
    </lineage>
</organism>
<accession>A0A7S2JL67</accession>
<evidence type="ECO:0000259" key="2">
    <source>
        <dbReference type="PROSITE" id="PS50222"/>
    </source>
</evidence>
<dbReference type="GO" id="GO:0005509">
    <property type="term" value="F:calcium ion binding"/>
    <property type="evidence" value="ECO:0007669"/>
    <property type="project" value="InterPro"/>
</dbReference>
<dbReference type="Gene3D" id="1.10.238.10">
    <property type="entry name" value="EF-hand"/>
    <property type="match status" value="1"/>
</dbReference>
<dbReference type="PROSITE" id="PS00018">
    <property type="entry name" value="EF_HAND_1"/>
    <property type="match status" value="1"/>
</dbReference>
<evidence type="ECO:0000313" key="3">
    <source>
        <dbReference type="EMBL" id="CAD9549255.1"/>
    </source>
</evidence>
<gene>
    <name evidence="3" type="ORF">CBRE1094_LOCUS44754</name>
</gene>
<sequence length="209" mass="23151">MVAGRGTAAAAMRNKVDRKLREGFPSGTRDSIHEAVREHVTAKVTEWLESHPTEQEGVINRNELNQLLSHVADREPSDSIIDLAMRRPEVILGRIPTSAAAEVCGRMCAYIQEHVIIDPIFAKFDRDGSGGLDRADLMPLLKLIAARSNYRDVSAEDVDYIVNLCDTDHSQSIEKDEVLVACATWKQLVLAKRLPSQNPKPASRACLIL</sequence>
<dbReference type="EMBL" id="HBGU01081988">
    <property type="protein sequence ID" value="CAD9549255.1"/>
    <property type="molecule type" value="Transcribed_RNA"/>
</dbReference>
<dbReference type="InterPro" id="IPR018247">
    <property type="entry name" value="EF_Hand_1_Ca_BS"/>
</dbReference>
<dbReference type="AlphaFoldDB" id="A0A7S2JL67"/>
<protein>
    <recommendedName>
        <fullName evidence="2">EF-hand domain-containing protein</fullName>
    </recommendedName>
</protein>
<feature type="domain" description="EF-hand" evidence="2">
    <location>
        <begin position="120"/>
        <end position="147"/>
    </location>
</feature>
<dbReference type="Pfam" id="PF13499">
    <property type="entry name" value="EF-hand_7"/>
    <property type="match status" value="1"/>
</dbReference>
<evidence type="ECO:0000256" key="1">
    <source>
        <dbReference type="ARBA" id="ARBA00022837"/>
    </source>
</evidence>
<dbReference type="PROSITE" id="PS50222">
    <property type="entry name" value="EF_HAND_2"/>
    <property type="match status" value="1"/>
</dbReference>
<name>A0A7S2JL67_9EUKA</name>
<proteinExistence type="predicted"/>
<reference evidence="3" key="1">
    <citation type="submission" date="2021-01" db="EMBL/GenBank/DDBJ databases">
        <authorList>
            <person name="Corre E."/>
            <person name="Pelletier E."/>
            <person name="Niang G."/>
            <person name="Scheremetjew M."/>
            <person name="Finn R."/>
            <person name="Kale V."/>
            <person name="Holt S."/>
            <person name="Cochrane G."/>
            <person name="Meng A."/>
            <person name="Brown T."/>
            <person name="Cohen L."/>
        </authorList>
    </citation>
    <scope>NUCLEOTIDE SEQUENCE</scope>
    <source>
        <strain evidence="3">UTEX LB 985</strain>
    </source>
</reference>
<dbReference type="SUPFAM" id="SSF47473">
    <property type="entry name" value="EF-hand"/>
    <property type="match status" value="1"/>
</dbReference>
<keyword evidence="1" id="KW-0106">Calcium</keyword>